<protein>
    <submittedName>
        <fullName evidence="2">Uncharacterized protein</fullName>
    </submittedName>
</protein>
<gene>
    <name evidence="2" type="ORF">J8N05_45680</name>
</gene>
<accession>A0A941BEP8</accession>
<dbReference type="Proteomes" id="UP000677413">
    <property type="component" value="Unassembled WGS sequence"/>
</dbReference>
<name>A0A941BEP8_9ACTN</name>
<dbReference type="AlphaFoldDB" id="A0A941BEP8"/>
<evidence type="ECO:0000313" key="2">
    <source>
        <dbReference type="EMBL" id="MBQ0855463.1"/>
    </source>
</evidence>
<comment type="caution">
    <text evidence="2">The sequence shown here is derived from an EMBL/GenBank/DDBJ whole genome shotgun (WGS) entry which is preliminary data.</text>
</comment>
<reference evidence="2 3" key="1">
    <citation type="submission" date="2021-04" db="EMBL/GenBank/DDBJ databases">
        <authorList>
            <person name="Tang X."/>
            <person name="Zhou X."/>
            <person name="Chen X."/>
            <person name="Cernava T."/>
            <person name="Zhang C."/>
        </authorList>
    </citation>
    <scope>NUCLEOTIDE SEQUENCE [LARGE SCALE GENOMIC DNA]</scope>
    <source>
        <strain evidence="2 3">BH-SS-21</strain>
    </source>
</reference>
<organism evidence="2 3">
    <name type="scientific">Streptomyces liliiviolaceus</name>
    <dbReference type="NCBI Taxonomy" id="2823109"/>
    <lineage>
        <taxon>Bacteria</taxon>
        <taxon>Bacillati</taxon>
        <taxon>Actinomycetota</taxon>
        <taxon>Actinomycetes</taxon>
        <taxon>Kitasatosporales</taxon>
        <taxon>Streptomycetaceae</taxon>
        <taxon>Streptomyces</taxon>
    </lineage>
</organism>
<dbReference type="RefSeq" id="WP_210893839.1">
    <property type="nucleotide sequence ID" value="NZ_JAGPYQ010000002.1"/>
</dbReference>
<feature type="region of interest" description="Disordered" evidence="1">
    <location>
        <begin position="1"/>
        <end position="23"/>
    </location>
</feature>
<evidence type="ECO:0000313" key="3">
    <source>
        <dbReference type="Proteomes" id="UP000677413"/>
    </source>
</evidence>
<keyword evidence="3" id="KW-1185">Reference proteome</keyword>
<evidence type="ECO:0000256" key="1">
    <source>
        <dbReference type="SAM" id="MobiDB-lite"/>
    </source>
</evidence>
<sequence>MSVDTASGARVSPADLQRSQATGLLDVDTTHPACAGRPVVLTAAVRVALTGRCPQQVREQTPLPRPGTRPASPKPRH</sequence>
<dbReference type="EMBL" id="JAGPYQ010000002">
    <property type="protein sequence ID" value="MBQ0855463.1"/>
    <property type="molecule type" value="Genomic_DNA"/>
</dbReference>
<proteinExistence type="predicted"/>
<feature type="region of interest" description="Disordered" evidence="1">
    <location>
        <begin position="52"/>
        <end position="77"/>
    </location>
</feature>